<dbReference type="Proteomes" id="UP001472677">
    <property type="component" value="Unassembled WGS sequence"/>
</dbReference>
<name>A0ABR2A953_9ROSI</name>
<organism evidence="1 2">
    <name type="scientific">Hibiscus sabdariffa</name>
    <name type="common">roselle</name>
    <dbReference type="NCBI Taxonomy" id="183260"/>
    <lineage>
        <taxon>Eukaryota</taxon>
        <taxon>Viridiplantae</taxon>
        <taxon>Streptophyta</taxon>
        <taxon>Embryophyta</taxon>
        <taxon>Tracheophyta</taxon>
        <taxon>Spermatophyta</taxon>
        <taxon>Magnoliopsida</taxon>
        <taxon>eudicotyledons</taxon>
        <taxon>Gunneridae</taxon>
        <taxon>Pentapetalae</taxon>
        <taxon>rosids</taxon>
        <taxon>malvids</taxon>
        <taxon>Malvales</taxon>
        <taxon>Malvaceae</taxon>
        <taxon>Malvoideae</taxon>
        <taxon>Hibiscus</taxon>
    </lineage>
</organism>
<evidence type="ECO:0000313" key="1">
    <source>
        <dbReference type="EMBL" id="KAK8489297.1"/>
    </source>
</evidence>
<keyword evidence="2" id="KW-1185">Reference proteome</keyword>
<protein>
    <submittedName>
        <fullName evidence="1">Uncharacterized protein</fullName>
    </submittedName>
</protein>
<gene>
    <name evidence="1" type="ORF">V6N12_063988</name>
</gene>
<sequence length="175" mass="18692">MVDPQKIVFGWDNSIRAPSRRSVLQRSDWLKEETLFGSHSSDLFKGVKGGTSHAGSPAQGVVGGGDDAPLFPLANLIARINPANNFSGQDSRKSVHYSPISPFTNMIPARLPLIPTSFNDINMTAVGEQNPIVPSEGIKRPRVQPHLSDVSIAADSLVSSDHPSAGLAQQASRSQ</sequence>
<proteinExistence type="predicted"/>
<accession>A0ABR2A953</accession>
<reference evidence="1 2" key="1">
    <citation type="journal article" date="2024" name="G3 (Bethesda)">
        <title>Genome assembly of Hibiscus sabdariffa L. provides insights into metabolisms of medicinal natural products.</title>
        <authorList>
            <person name="Kim T."/>
        </authorList>
    </citation>
    <scope>NUCLEOTIDE SEQUENCE [LARGE SCALE GENOMIC DNA]</scope>
    <source>
        <strain evidence="1">TK-2024</strain>
        <tissue evidence="1">Old leaves</tissue>
    </source>
</reference>
<dbReference type="EMBL" id="JBBPBM010000930">
    <property type="protein sequence ID" value="KAK8489297.1"/>
    <property type="molecule type" value="Genomic_DNA"/>
</dbReference>
<comment type="caution">
    <text evidence="1">The sequence shown here is derived from an EMBL/GenBank/DDBJ whole genome shotgun (WGS) entry which is preliminary data.</text>
</comment>
<evidence type="ECO:0000313" key="2">
    <source>
        <dbReference type="Proteomes" id="UP001472677"/>
    </source>
</evidence>